<feature type="region of interest" description="Disordered" evidence="1">
    <location>
        <begin position="1"/>
        <end position="22"/>
    </location>
</feature>
<gene>
    <name evidence="2" type="ORF">G2W53_013723</name>
</gene>
<evidence type="ECO:0000256" key="1">
    <source>
        <dbReference type="SAM" id="MobiDB-lite"/>
    </source>
</evidence>
<name>A0A834TZE6_9FABA</name>
<comment type="caution">
    <text evidence="2">The sequence shown here is derived from an EMBL/GenBank/DDBJ whole genome shotgun (WGS) entry which is preliminary data.</text>
</comment>
<organism evidence="2 3">
    <name type="scientific">Senna tora</name>
    <dbReference type="NCBI Taxonomy" id="362788"/>
    <lineage>
        <taxon>Eukaryota</taxon>
        <taxon>Viridiplantae</taxon>
        <taxon>Streptophyta</taxon>
        <taxon>Embryophyta</taxon>
        <taxon>Tracheophyta</taxon>
        <taxon>Spermatophyta</taxon>
        <taxon>Magnoliopsida</taxon>
        <taxon>eudicotyledons</taxon>
        <taxon>Gunneridae</taxon>
        <taxon>Pentapetalae</taxon>
        <taxon>rosids</taxon>
        <taxon>fabids</taxon>
        <taxon>Fabales</taxon>
        <taxon>Fabaceae</taxon>
        <taxon>Caesalpinioideae</taxon>
        <taxon>Cassia clade</taxon>
        <taxon>Senna</taxon>
    </lineage>
</organism>
<feature type="compositionally biased region" description="Basic and acidic residues" evidence="1">
    <location>
        <begin position="92"/>
        <end position="111"/>
    </location>
</feature>
<keyword evidence="3" id="KW-1185">Reference proteome</keyword>
<dbReference type="EMBL" id="JAAIUW010000005">
    <property type="protein sequence ID" value="KAF7831390.1"/>
    <property type="molecule type" value="Genomic_DNA"/>
</dbReference>
<evidence type="ECO:0000313" key="2">
    <source>
        <dbReference type="EMBL" id="KAF7831390.1"/>
    </source>
</evidence>
<evidence type="ECO:0000313" key="3">
    <source>
        <dbReference type="Proteomes" id="UP000634136"/>
    </source>
</evidence>
<dbReference type="Proteomes" id="UP000634136">
    <property type="component" value="Unassembled WGS sequence"/>
</dbReference>
<accession>A0A834TZE6</accession>
<reference evidence="2" key="1">
    <citation type="submission" date="2020-09" db="EMBL/GenBank/DDBJ databases">
        <title>Genome-Enabled Discovery of Anthraquinone Biosynthesis in Senna tora.</title>
        <authorList>
            <person name="Kang S.-H."/>
            <person name="Pandey R.P."/>
            <person name="Lee C.-M."/>
            <person name="Sim J.-S."/>
            <person name="Jeong J.-T."/>
            <person name="Choi B.-S."/>
            <person name="Jung M."/>
            <person name="Ginzburg D."/>
            <person name="Zhao K."/>
            <person name="Won S.Y."/>
            <person name="Oh T.-J."/>
            <person name="Yu Y."/>
            <person name="Kim N.-H."/>
            <person name="Lee O.R."/>
            <person name="Lee T.-H."/>
            <person name="Bashyal P."/>
            <person name="Kim T.-S."/>
            <person name="Lee W.-H."/>
            <person name="Kawkins C."/>
            <person name="Kim C.-K."/>
            <person name="Kim J.S."/>
            <person name="Ahn B.O."/>
            <person name="Rhee S.Y."/>
            <person name="Sohng J.K."/>
        </authorList>
    </citation>
    <scope>NUCLEOTIDE SEQUENCE</scope>
    <source>
        <tissue evidence="2">Leaf</tissue>
    </source>
</reference>
<feature type="compositionally biased region" description="Polar residues" evidence="1">
    <location>
        <begin position="112"/>
        <end position="122"/>
    </location>
</feature>
<protein>
    <submittedName>
        <fullName evidence="2">Uncharacterized protein</fullName>
    </submittedName>
</protein>
<proteinExistence type="predicted"/>
<sequence>MTLVRPPPRHNTTTQPTDLHPSCHSTIGAVIVPSQCRHSTINTALQCPRDTVHHSTPPKTLLRGRRRSKDEGSRNRMVRRSSRINSQSKANESAHSERRNKCTRTKKETAKNRINSRSTYETKPSKAHKTLTTWNTKKKRERLTNLTGDKEEAGGQRPRRKLSNRRRWPARSDNEFAPSIPLP</sequence>
<dbReference type="AlphaFoldDB" id="A0A834TZE6"/>
<feature type="compositionally biased region" description="Basic residues" evidence="1">
    <location>
        <begin position="157"/>
        <end position="169"/>
    </location>
</feature>
<feature type="region of interest" description="Disordered" evidence="1">
    <location>
        <begin position="47"/>
        <end position="183"/>
    </location>
</feature>